<evidence type="ECO:0000313" key="2">
    <source>
        <dbReference type="EMBL" id="KAF6748972.1"/>
    </source>
</evidence>
<sequence length="193" mass="22033">MPAPLRPPLRPCPKKFYSSYIYKRRCPTTSVGLVLNPSRSRTAFASSRRRVLRSSLSTLRMSYDSRRCQHGLLTRVCSACSVARSSFTTRKTSKLVTAGVTRRKARRSEGDLLLLHLQEYVVLFLIRLLSLIPPSGHWYLEQCHDHGHPQLLRQRYLPQRPSPSPPVTRSVRISSPSSSGAWEQGELVEWAYK</sequence>
<proteinExistence type="predicted"/>
<protein>
    <submittedName>
        <fullName evidence="2">Uncharacterized protein</fullName>
    </submittedName>
</protein>
<comment type="caution">
    <text evidence="2">The sequence shown here is derived from an EMBL/GenBank/DDBJ whole genome shotgun (WGS) entry which is preliminary data.</text>
</comment>
<dbReference type="AlphaFoldDB" id="A0A8H6HMB6"/>
<name>A0A8H6HMB6_9AGAR</name>
<organism evidence="2 3">
    <name type="scientific">Ephemerocybe angulata</name>
    <dbReference type="NCBI Taxonomy" id="980116"/>
    <lineage>
        <taxon>Eukaryota</taxon>
        <taxon>Fungi</taxon>
        <taxon>Dikarya</taxon>
        <taxon>Basidiomycota</taxon>
        <taxon>Agaricomycotina</taxon>
        <taxon>Agaricomycetes</taxon>
        <taxon>Agaricomycetidae</taxon>
        <taxon>Agaricales</taxon>
        <taxon>Agaricineae</taxon>
        <taxon>Psathyrellaceae</taxon>
        <taxon>Ephemerocybe</taxon>
    </lineage>
</organism>
<dbReference type="EMBL" id="JACGCI010000067">
    <property type="protein sequence ID" value="KAF6748972.1"/>
    <property type="molecule type" value="Genomic_DNA"/>
</dbReference>
<evidence type="ECO:0000313" key="3">
    <source>
        <dbReference type="Proteomes" id="UP000521943"/>
    </source>
</evidence>
<gene>
    <name evidence="2" type="ORF">DFP72DRAFT_552376</name>
</gene>
<dbReference type="Proteomes" id="UP000521943">
    <property type="component" value="Unassembled WGS sequence"/>
</dbReference>
<keyword evidence="3" id="KW-1185">Reference proteome</keyword>
<feature type="compositionally biased region" description="Low complexity" evidence="1">
    <location>
        <begin position="167"/>
        <end position="179"/>
    </location>
</feature>
<accession>A0A8H6HMB6</accession>
<evidence type="ECO:0000256" key="1">
    <source>
        <dbReference type="SAM" id="MobiDB-lite"/>
    </source>
</evidence>
<feature type="region of interest" description="Disordered" evidence="1">
    <location>
        <begin position="159"/>
        <end position="182"/>
    </location>
</feature>
<reference evidence="2 3" key="1">
    <citation type="submission" date="2020-07" db="EMBL/GenBank/DDBJ databases">
        <title>Comparative genomics of pyrophilous fungi reveals a link between fire events and developmental genes.</title>
        <authorList>
            <consortium name="DOE Joint Genome Institute"/>
            <person name="Steindorff A.S."/>
            <person name="Carver A."/>
            <person name="Calhoun S."/>
            <person name="Stillman K."/>
            <person name="Liu H."/>
            <person name="Lipzen A."/>
            <person name="Pangilinan J."/>
            <person name="Labutti K."/>
            <person name="Bruns T.D."/>
            <person name="Grigoriev I.V."/>
        </authorList>
    </citation>
    <scope>NUCLEOTIDE SEQUENCE [LARGE SCALE GENOMIC DNA]</scope>
    <source>
        <strain evidence="2 3">CBS 144469</strain>
    </source>
</reference>